<protein>
    <submittedName>
        <fullName evidence="6">Uncharacterized protein</fullName>
    </submittedName>
</protein>
<evidence type="ECO:0000256" key="2">
    <source>
        <dbReference type="RuleBase" id="RU003457"/>
    </source>
</evidence>
<sequence length="683" mass="76556">MHIAKTNGGNVQRSRRKVQESRTALSTHEDQDLAALARRRHAQEQLEGQLVDTASGYEVSGCGVASCDGRYTFREASASGDRKPFYGLRCEDLLIPEEGRWQWNSFLETPGRLKAVKHIDWVEHFQNLSGKLKEEGNSAMKANRPADAEELYGSYENAIRSSQELKELQAILIYVLSFSASMLFGKDSASTATASWRVRRFEDSAEDSKRCLELDPQHVKAAVRLAKALKALNRLSDACQPLARLLQKTRSKTAGEVQAWYLEAEALKSCEEALAREMQSLERTASFEKLWGICYEVWCYQPGVFVAPDESPNALSSASSSAWPEHEEEDLIFQPSFSAKLEDRFGGRVCPMIFRDTASTDPFLLVAHHRHSFFAFDPLRYLFRFLLPEGFPAHPHRGFETVTYVLRGGLVHRDSRGVKKSYGAPKDASGDGEGAAVQWMTAGRGLLHEEMWRTGGEWESSDQELFQIWVNLPQKQKMVDPRMQMLGDLDIDGSSQLPRQMLGPESSVEVHERGPVPTSEPSKGVTVRVIAGEADGVSSPIQTYSDLAILHVSLEPRSVWTWPKPIGWTCLLYTRRGEVTVNTEQLPVHNTATLSRSCSEVSLAAGEDPAEVLILAGAPLDEPVAMGANIIMNSQQELAQANADLRMGMFGPSWEHTEDDGEWMRTVQEHWKYMAQFFNRRER</sequence>
<accession>A0ABP0RU18</accession>
<dbReference type="Gene3D" id="1.25.40.10">
    <property type="entry name" value="Tetratricopeptide repeat domain"/>
    <property type="match status" value="1"/>
</dbReference>
<dbReference type="SUPFAM" id="SSF48452">
    <property type="entry name" value="TPR-like"/>
    <property type="match status" value="1"/>
</dbReference>
<dbReference type="InterPro" id="IPR008778">
    <property type="entry name" value="Pirin_C_dom"/>
</dbReference>
<evidence type="ECO:0000313" key="6">
    <source>
        <dbReference type="EMBL" id="CAK9103088.1"/>
    </source>
</evidence>
<feature type="region of interest" description="Disordered" evidence="3">
    <location>
        <begin position="1"/>
        <end position="29"/>
    </location>
</feature>
<name>A0ABP0RU18_9DINO</name>
<dbReference type="Pfam" id="PF02678">
    <property type="entry name" value="Pirin"/>
    <property type="match status" value="1"/>
</dbReference>
<feature type="domain" description="Pirin N-terminal" evidence="4">
    <location>
        <begin position="357"/>
        <end position="470"/>
    </location>
</feature>
<dbReference type="InterPro" id="IPR011051">
    <property type="entry name" value="RmlC_Cupin_sf"/>
</dbReference>
<dbReference type="PANTHER" id="PTHR13903:SF8">
    <property type="entry name" value="PIRIN"/>
    <property type="match status" value="1"/>
</dbReference>
<dbReference type="CDD" id="cd02909">
    <property type="entry name" value="cupin_pirin_N"/>
    <property type="match status" value="1"/>
</dbReference>
<dbReference type="PANTHER" id="PTHR13903">
    <property type="entry name" value="PIRIN-RELATED"/>
    <property type="match status" value="1"/>
</dbReference>
<organism evidence="6 7">
    <name type="scientific">Durusdinium trenchii</name>
    <dbReference type="NCBI Taxonomy" id="1381693"/>
    <lineage>
        <taxon>Eukaryota</taxon>
        <taxon>Sar</taxon>
        <taxon>Alveolata</taxon>
        <taxon>Dinophyceae</taxon>
        <taxon>Suessiales</taxon>
        <taxon>Symbiodiniaceae</taxon>
        <taxon>Durusdinium</taxon>
    </lineage>
</organism>
<comment type="caution">
    <text evidence="6">The sequence shown here is derived from an EMBL/GenBank/DDBJ whole genome shotgun (WGS) entry which is preliminary data.</text>
</comment>
<proteinExistence type="inferred from homology"/>
<evidence type="ECO:0000259" key="5">
    <source>
        <dbReference type="Pfam" id="PF05726"/>
    </source>
</evidence>
<comment type="similarity">
    <text evidence="1 2">Belongs to the pirin family.</text>
</comment>
<dbReference type="SUPFAM" id="SSF51182">
    <property type="entry name" value="RmlC-like cupins"/>
    <property type="match status" value="1"/>
</dbReference>
<dbReference type="InterPro" id="IPR003829">
    <property type="entry name" value="Pirin_N_dom"/>
</dbReference>
<feature type="domain" description="Pirin C-terminal" evidence="5">
    <location>
        <begin position="550"/>
        <end position="651"/>
    </location>
</feature>
<gene>
    <name evidence="6" type="ORF">CCMP2556_LOCUS48447</name>
</gene>
<dbReference type="Pfam" id="PF05726">
    <property type="entry name" value="Pirin_C"/>
    <property type="match status" value="1"/>
</dbReference>
<keyword evidence="7" id="KW-1185">Reference proteome</keyword>
<feature type="region of interest" description="Disordered" evidence="3">
    <location>
        <begin position="504"/>
        <end position="523"/>
    </location>
</feature>
<dbReference type="EMBL" id="CAXAMN010026461">
    <property type="protein sequence ID" value="CAK9103088.1"/>
    <property type="molecule type" value="Genomic_DNA"/>
</dbReference>
<evidence type="ECO:0000256" key="1">
    <source>
        <dbReference type="ARBA" id="ARBA00008416"/>
    </source>
</evidence>
<evidence type="ECO:0000259" key="4">
    <source>
        <dbReference type="Pfam" id="PF02678"/>
    </source>
</evidence>
<dbReference type="InterPro" id="IPR011990">
    <property type="entry name" value="TPR-like_helical_dom_sf"/>
</dbReference>
<dbReference type="Gene3D" id="2.60.120.10">
    <property type="entry name" value="Jelly Rolls"/>
    <property type="match status" value="1"/>
</dbReference>
<reference evidence="6 7" key="1">
    <citation type="submission" date="2024-02" db="EMBL/GenBank/DDBJ databases">
        <authorList>
            <person name="Chen Y."/>
            <person name="Shah S."/>
            <person name="Dougan E. K."/>
            <person name="Thang M."/>
            <person name="Chan C."/>
        </authorList>
    </citation>
    <scope>NUCLEOTIDE SEQUENCE [LARGE SCALE GENOMIC DNA]</scope>
</reference>
<evidence type="ECO:0000256" key="3">
    <source>
        <dbReference type="SAM" id="MobiDB-lite"/>
    </source>
</evidence>
<dbReference type="Proteomes" id="UP001642484">
    <property type="component" value="Unassembled WGS sequence"/>
</dbReference>
<evidence type="ECO:0000313" key="7">
    <source>
        <dbReference type="Proteomes" id="UP001642484"/>
    </source>
</evidence>
<dbReference type="CDD" id="cd02247">
    <property type="entry name" value="cupin_pirin_C"/>
    <property type="match status" value="1"/>
</dbReference>
<dbReference type="InterPro" id="IPR014710">
    <property type="entry name" value="RmlC-like_jellyroll"/>
</dbReference>
<dbReference type="InterPro" id="IPR012093">
    <property type="entry name" value="Pirin"/>
</dbReference>